<dbReference type="GO" id="GO:0080120">
    <property type="term" value="P:CAAX-box protein maturation"/>
    <property type="evidence" value="ECO:0007669"/>
    <property type="project" value="UniProtKB-ARBA"/>
</dbReference>
<feature type="transmembrane region" description="Helical" evidence="1">
    <location>
        <begin position="203"/>
        <end position="223"/>
    </location>
</feature>
<feature type="transmembrane region" description="Helical" evidence="1">
    <location>
        <begin position="140"/>
        <end position="159"/>
    </location>
</feature>
<dbReference type="RefSeq" id="WP_072763537.1">
    <property type="nucleotide sequence ID" value="NZ_FQYX01000005.1"/>
</dbReference>
<evidence type="ECO:0000313" key="3">
    <source>
        <dbReference type="EMBL" id="SHI76029.1"/>
    </source>
</evidence>
<dbReference type="PANTHER" id="PTHR39430:SF1">
    <property type="entry name" value="PROTEASE"/>
    <property type="match status" value="1"/>
</dbReference>
<dbReference type="AlphaFoldDB" id="A0A1M6DSC3"/>
<feature type="transmembrane region" description="Helical" evidence="1">
    <location>
        <begin position="16"/>
        <end position="44"/>
    </location>
</feature>
<dbReference type="InterPro" id="IPR003675">
    <property type="entry name" value="Rce1/LyrA-like_dom"/>
</dbReference>
<feature type="transmembrane region" description="Helical" evidence="1">
    <location>
        <begin position="64"/>
        <end position="87"/>
    </location>
</feature>
<feature type="transmembrane region" description="Helical" evidence="1">
    <location>
        <begin position="107"/>
        <end position="128"/>
    </location>
</feature>
<proteinExistence type="predicted"/>
<evidence type="ECO:0000256" key="1">
    <source>
        <dbReference type="SAM" id="Phobius"/>
    </source>
</evidence>
<dbReference type="STRING" id="558155.SAMN04487911_105116"/>
<keyword evidence="4" id="KW-1185">Reference proteome</keyword>
<feature type="transmembrane region" description="Helical" evidence="1">
    <location>
        <begin position="267"/>
        <end position="286"/>
    </location>
</feature>
<feature type="transmembrane region" description="Helical" evidence="1">
    <location>
        <begin position="230"/>
        <end position="247"/>
    </location>
</feature>
<reference evidence="3 4" key="1">
    <citation type="submission" date="2016-11" db="EMBL/GenBank/DDBJ databases">
        <authorList>
            <person name="Jaros S."/>
            <person name="Januszkiewicz K."/>
            <person name="Wedrychowicz H."/>
        </authorList>
    </citation>
    <scope>NUCLEOTIDE SEQUENCE [LARGE SCALE GENOMIC DNA]</scope>
    <source>
        <strain evidence="3 4">CGMCC 1.8863</strain>
    </source>
</reference>
<organism evidence="3 4">
    <name type="scientific">Arenibacter nanhaiticus</name>
    <dbReference type="NCBI Taxonomy" id="558155"/>
    <lineage>
        <taxon>Bacteria</taxon>
        <taxon>Pseudomonadati</taxon>
        <taxon>Bacteroidota</taxon>
        <taxon>Flavobacteriia</taxon>
        <taxon>Flavobacteriales</taxon>
        <taxon>Flavobacteriaceae</taxon>
        <taxon>Arenibacter</taxon>
    </lineage>
</organism>
<dbReference type="GO" id="GO:0004175">
    <property type="term" value="F:endopeptidase activity"/>
    <property type="evidence" value="ECO:0007669"/>
    <property type="project" value="UniProtKB-ARBA"/>
</dbReference>
<feature type="domain" description="CAAX prenyl protease 2/Lysostaphin resistance protein A-like" evidence="2">
    <location>
        <begin position="142"/>
        <end position="241"/>
    </location>
</feature>
<name>A0A1M6DSC3_9FLAO</name>
<dbReference type="EMBL" id="FQYX01000005">
    <property type="protein sequence ID" value="SHI76029.1"/>
    <property type="molecule type" value="Genomic_DNA"/>
</dbReference>
<dbReference type="OrthoDB" id="2806188at2"/>
<protein>
    <recommendedName>
        <fullName evidence="2">CAAX prenyl protease 2/Lysostaphin resistance protein A-like domain-containing protein</fullName>
    </recommendedName>
</protein>
<dbReference type="Pfam" id="PF02517">
    <property type="entry name" value="Rce1-like"/>
    <property type="match status" value="1"/>
</dbReference>
<evidence type="ECO:0000313" key="4">
    <source>
        <dbReference type="Proteomes" id="UP000184231"/>
    </source>
</evidence>
<evidence type="ECO:0000259" key="2">
    <source>
        <dbReference type="Pfam" id="PF02517"/>
    </source>
</evidence>
<dbReference type="Proteomes" id="UP000184231">
    <property type="component" value="Unassembled WGS sequence"/>
</dbReference>
<keyword evidence="1" id="KW-0472">Membrane</keyword>
<keyword evidence="1" id="KW-1133">Transmembrane helix</keyword>
<sequence>MYIEQGYKGNHESWRYIVGVLLVFLGWQVIGAIPLVGVVIFKSLGGDEIPMDLTQMSQVIGTNLFLFLMLLSFAFGLVATFISCKFLHNQSLVSLTTSRKKVDWKRVFFAFGLWAVITVVIMGVDIYLSPDDYTFNFELQPFLILLVISVLLIPIQTSFEEYFMRGYLMQGLGLIARNRWFPLVITSSVFGLLHLFNPEVEKLGIGIMVYYIGTGFFLGILTLMDEGLELAIGFHAANNLITALLVTADWTAFQTNSIFRDISEPELGWDVFVPVLVVYPILLFVFSKKYGWNNWKERLTGKVMPQEQFLTEN</sequence>
<accession>A0A1M6DSC3</accession>
<gene>
    <name evidence="3" type="ORF">SAMN04487911_105116</name>
</gene>
<dbReference type="PANTHER" id="PTHR39430">
    <property type="entry name" value="MEMBRANE-ASSOCIATED PROTEASE-RELATED"/>
    <property type="match status" value="1"/>
</dbReference>
<keyword evidence="1" id="KW-0812">Transmembrane</keyword>
<feature type="transmembrane region" description="Helical" evidence="1">
    <location>
        <begin position="180"/>
        <end position="197"/>
    </location>
</feature>